<evidence type="ECO:0000313" key="2">
    <source>
        <dbReference type="EMBL" id="EFB36198.1"/>
    </source>
</evidence>
<proteinExistence type="predicted"/>
<feature type="region of interest" description="Disordered" evidence="1">
    <location>
        <begin position="178"/>
        <end position="197"/>
    </location>
</feature>
<dbReference type="InterPro" id="IPR027848">
    <property type="entry name" value="DUF4494"/>
</dbReference>
<dbReference type="HOGENOM" id="CLU_107508_0_0_10"/>
<dbReference type="EMBL" id="ACBX02000009">
    <property type="protein sequence ID" value="EFB36198.1"/>
    <property type="molecule type" value="Genomic_DNA"/>
</dbReference>
<evidence type="ECO:0008006" key="4">
    <source>
        <dbReference type="Google" id="ProtNLM"/>
    </source>
</evidence>
<dbReference type="PaxDb" id="537011-PREVCOP_04244"/>
<name>D1PAL9_9BACT</name>
<dbReference type="Proteomes" id="UP000004477">
    <property type="component" value="Unassembled WGS sequence"/>
</dbReference>
<evidence type="ECO:0000313" key="3">
    <source>
        <dbReference type="Proteomes" id="UP000004477"/>
    </source>
</evidence>
<dbReference type="AlphaFoldDB" id="D1PAL9"/>
<organism evidence="2 3">
    <name type="scientific">Segatella copri DSM 18205</name>
    <dbReference type="NCBI Taxonomy" id="537011"/>
    <lineage>
        <taxon>Bacteria</taxon>
        <taxon>Pseudomonadati</taxon>
        <taxon>Bacteroidota</taxon>
        <taxon>Bacteroidia</taxon>
        <taxon>Bacteroidales</taxon>
        <taxon>Prevotellaceae</taxon>
        <taxon>Segatella</taxon>
    </lineage>
</organism>
<reference evidence="2" key="1">
    <citation type="submission" date="2009-11" db="EMBL/GenBank/DDBJ databases">
        <authorList>
            <person name="Weinstock G."/>
            <person name="Sodergren E."/>
            <person name="Clifton S."/>
            <person name="Fulton L."/>
            <person name="Fulton B."/>
            <person name="Courtney L."/>
            <person name="Fronick C."/>
            <person name="Harrison M."/>
            <person name="Strong C."/>
            <person name="Farmer C."/>
            <person name="Delahaunty K."/>
            <person name="Markovic C."/>
            <person name="Hall O."/>
            <person name="Minx P."/>
            <person name="Tomlinson C."/>
            <person name="Mitreva M."/>
            <person name="Nelson J."/>
            <person name="Hou S."/>
            <person name="Wollam A."/>
            <person name="Pepin K.H."/>
            <person name="Johnson M."/>
            <person name="Bhonagiri V."/>
            <person name="Nash W.E."/>
            <person name="Warren W."/>
            <person name="Chinwalla A."/>
            <person name="Mardis E.R."/>
            <person name="Wilson R.K."/>
        </authorList>
    </citation>
    <scope>NUCLEOTIDE SEQUENCE [LARGE SCALE GENOMIC DNA]</scope>
    <source>
        <strain evidence="2">DSM 18205</strain>
    </source>
</reference>
<evidence type="ECO:0000256" key="1">
    <source>
        <dbReference type="SAM" id="MobiDB-lite"/>
    </source>
</evidence>
<dbReference type="Pfam" id="PF14902">
    <property type="entry name" value="DUF4494"/>
    <property type="match status" value="1"/>
</dbReference>
<comment type="caution">
    <text evidence="2">The sequence shown here is derived from an EMBL/GenBank/DDBJ whole genome shotgun (WGS) entry which is preliminary data.</text>
</comment>
<dbReference type="STRING" id="537011.PREVCOP_04244"/>
<sequence>MSLFAFFFITLHLISRIVIRLYELIKISKKKNMRSRTSTWFETKVKYQKTMEDGSEKVVSEAYVVDALSFTEAESAIIDEMSVYVSGELKVSGIGKAGYGEIFFSDVDDDDKWYKAKLQFITIDEKSEKEKRSNVTYLVQAKSLARALRYIDEVMGKTMIDYDVVGLNETKLMDVFEHHAPNEKKEEKNDVPEYEEK</sequence>
<keyword evidence="3" id="KW-1185">Reference proteome</keyword>
<gene>
    <name evidence="2" type="ORF">PREVCOP_04244</name>
</gene>
<feature type="compositionally biased region" description="Basic and acidic residues" evidence="1">
    <location>
        <begin position="178"/>
        <end position="191"/>
    </location>
</feature>
<accession>D1PAL9</accession>
<protein>
    <recommendedName>
        <fullName evidence="4">DUF4494 domain-containing protein</fullName>
    </recommendedName>
</protein>